<evidence type="ECO:0000313" key="1">
    <source>
        <dbReference type="EMBL" id="AIW03199.1"/>
    </source>
</evidence>
<dbReference type="RefSeq" id="YP_009151001.1">
    <property type="nucleotide sequence ID" value="NC_027366.1"/>
</dbReference>
<name>A0A0A0RNH7_9CAUD</name>
<proteinExistence type="predicted"/>
<reference evidence="1 2" key="1">
    <citation type="submission" date="2014-07" db="EMBL/GenBank/DDBJ databases">
        <title>Complete Genome of Bacillus megaterium Myophage Mater.</title>
        <authorList>
            <person name="Lancaster J.C."/>
            <person name="Hodde M.K."/>
            <person name="Hernandez A.C."/>
            <person name="Everett G.F.K."/>
        </authorList>
    </citation>
    <scope>NUCLEOTIDE SEQUENCE [LARGE SCALE GENOMIC DNA]</scope>
</reference>
<evidence type="ECO:0000313" key="2">
    <source>
        <dbReference type="Proteomes" id="UP000030206"/>
    </source>
</evidence>
<sequence>MITSKGRANMTYSEAKKIIKKLHAAGWEKKYPGHPYYIKTWKLDWLQTTQSLSFNEVMYSLFSLEYILNRYDGIAETELINTYKMWNPCGLH</sequence>
<organism evidence="1 2">
    <name type="scientific">Bacillus phage Mater</name>
    <dbReference type="NCBI Taxonomy" id="1540090"/>
    <lineage>
        <taxon>Viruses</taxon>
        <taxon>Duplodnaviria</taxon>
        <taxon>Heunggongvirae</taxon>
        <taxon>Uroviricota</taxon>
        <taxon>Caudoviricetes</taxon>
        <taxon>Herelleviridae</taxon>
        <taxon>Bastillevirinae</taxon>
        <taxon>Matervirus</taxon>
        <taxon>Matervirus mater</taxon>
    </lineage>
</organism>
<accession>A0A0A0RNH7</accession>
<dbReference type="EMBL" id="KM236245">
    <property type="protein sequence ID" value="AIW03199.1"/>
    <property type="molecule type" value="Genomic_DNA"/>
</dbReference>
<gene>
    <name evidence="1" type="ORF">CPT_Mater42</name>
</gene>
<protein>
    <submittedName>
        <fullName evidence="1">Uncharacterized protein</fullName>
    </submittedName>
</protein>
<dbReference type="Proteomes" id="UP000030206">
    <property type="component" value="Segment"/>
</dbReference>
<keyword evidence="2" id="KW-1185">Reference proteome</keyword>
<dbReference type="KEGG" id="vg:24606941"/>
<dbReference type="GeneID" id="24606941"/>